<dbReference type="InterPro" id="IPR008962">
    <property type="entry name" value="PapD-like_sf"/>
</dbReference>
<evidence type="ECO:0000256" key="4">
    <source>
        <dbReference type="ARBA" id="ARBA00022729"/>
    </source>
</evidence>
<proteinExistence type="inferred from homology"/>
<evidence type="ECO:0000313" key="10">
    <source>
        <dbReference type="EMBL" id="POP41583.1"/>
    </source>
</evidence>
<dbReference type="Gene3D" id="2.60.40.10">
    <property type="entry name" value="Immunoglobulins"/>
    <property type="match status" value="2"/>
</dbReference>
<evidence type="ECO:0000256" key="7">
    <source>
        <dbReference type="SAM" id="SignalP"/>
    </source>
</evidence>
<comment type="similarity">
    <text evidence="2">Belongs to the periplasmic pilus chaperone family.</text>
</comment>
<comment type="caution">
    <text evidence="11">The sequence shown here is derived from an EMBL/GenBank/DDBJ whole genome shotgun (WGS) entry which is preliminary data.</text>
</comment>
<dbReference type="EMBL" id="PQGE01000025">
    <property type="protein sequence ID" value="POP41583.1"/>
    <property type="molecule type" value="Genomic_DNA"/>
</dbReference>
<dbReference type="SUPFAM" id="SSF49584">
    <property type="entry name" value="Periplasmic chaperone C-domain"/>
    <property type="match status" value="1"/>
</dbReference>
<reference evidence="12 13" key="1">
    <citation type="submission" date="2018-01" db="EMBL/GenBank/DDBJ databases">
        <title>Superficieibacter electus gen. nov., sp. nov., an extended-spectrum beta-lactamase possessing member of the Enterobacteriaceae family, isolated from intensive care unit surfaces.</title>
        <authorList>
            <person name="Potter R.F."/>
            <person name="D'Souza A.W."/>
        </authorList>
    </citation>
    <scope>NUCLEOTIDE SEQUENCE [LARGE SCALE GENOMIC DNA]</scope>
    <source>
        <strain evidence="11 13">BP-1</strain>
        <strain evidence="10 12">BP-2</strain>
    </source>
</reference>
<keyword evidence="4 7" id="KW-0732">Signal</keyword>
<dbReference type="SUPFAM" id="SSF49354">
    <property type="entry name" value="PapD-like"/>
    <property type="match status" value="1"/>
</dbReference>
<dbReference type="Pfam" id="PF00345">
    <property type="entry name" value="PapD_N"/>
    <property type="match status" value="1"/>
</dbReference>
<keyword evidence="12" id="KW-1185">Reference proteome</keyword>
<accession>A0A2P5GME8</accession>
<dbReference type="InterPro" id="IPR050643">
    <property type="entry name" value="Periplasmic_pilus_chap"/>
</dbReference>
<dbReference type="FunFam" id="2.60.40.10:FF:000458">
    <property type="entry name" value="Molecular chaperone FimC"/>
    <property type="match status" value="1"/>
</dbReference>
<dbReference type="GO" id="GO:0030288">
    <property type="term" value="C:outer membrane-bounded periplasmic space"/>
    <property type="evidence" value="ECO:0007669"/>
    <property type="project" value="InterPro"/>
</dbReference>
<dbReference type="InterPro" id="IPR016147">
    <property type="entry name" value="Pili_assmbl_chaperone_N"/>
</dbReference>
<dbReference type="RefSeq" id="WP_103678209.1">
    <property type="nucleotide sequence ID" value="NZ_PQGD01000013.1"/>
</dbReference>
<feature type="signal peptide" evidence="7">
    <location>
        <begin position="1"/>
        <end position="27"/>
    </location>
</feature>
<dbReference type="GO" id="GO:0071555">
    <property type="term" value="P:cell wall organization"/>
    <property type="evidence" value="ECO:0007669"/>
    <property type="project" value="InterPro"/>
</dbReference>
<organism evidence="11 13">
    <name type="scientific">Superficieibacter electus</name>
    <dbReference type="NCBI Taxonomy" id="2022662"/>
    <lineage>
        <taxon>Bacteria</taxon>
        <taxon>Pseudomonadati</taxon>
        <taxon>Pseudomonadota</taxon>
        <taxon>Gammaproteobacteria</taxon>
        <taxon>Enterobacterales</taxon>
        <taxon>Enterobacteriaceae</taxon>
        <taxon>Superficieibacter</taxon>
    </lineage>
</organism>
<dbReference type="OrthoDB" id="9131059at2"/>
<dbReference type="Pfam" id="PF02753">
    <property type="entry name" value="PapD_C"/>
    <property type="match status" value="1"/>
</dbReference>
<evidence type="ECO:0000256" key="1">
    <source>
        <dbReference type="ARBA" id="ARBA00004418"/>
    </source>
</evidence>
<dbReference type="InterPro" id="IPR013783">
    <property type="entry name" value="Ig-like_fold"/>
</dbReference>
<dbReference type="NCBIfam" id="NF007398">
    <property type="entry name" value="PRK09926.1"/>
    <property type="match status" value="1"/>
</dbReference>
<keyword evidence="6" id="KW-0143">Chaperone</keyword>
<feature type="domain" description="Pili assembly chaperone N-terminal" evidence="8">
    <location>
        <begin position="29"/>
        <end position="153"/>
    </location>
</feature>
<feature type="domain" description="Pili assembly chaperone C-terminal" evidence="9">
    <location>
        <begin position="179"/>
        <end position="240"/>
    </location>
</feature>
<evidence type="ECO:0000256" key="2">
    <source>
        <dbReference type="ARBA" id="ARBA00007399"/>
    </source>
</evidence>
<evidence type="ECO:0000259" key="9">
    <source>
        <dbReference type="Pfam" id="PF02753"/>
    </source>
</evidence>
<comment type="subcellular location">
    <subcellularLocation>
        <location evidence="1">Periplasm</location>
    </subcellularLocation>
</comment>
<dbReference type="EMBL" id="PQGD01000013">
    <property type="protein sequence ID" value="POP47012.1"/>
    <property type="molecule type" value="Genomic_DNA"/>
</dbReference>
<sequence length="247" mass="27323">MFNFTVKTGLTTLSAAVLSMSAFQASADVVISGTRIIYQQSMKDVIVNMTNRGKNPLLLQIWMDDGRESVNPQELKLPFVITPPITRIDPGKGQSVRVTYLKTPLPQDRESIFWFNVLEIPKKSQAKDGESQNQLQLAFRTRIKLFFRPDGLKGNPAEAMKQVEWSQTQTGNTLSVVGKNNSPYNVSISSATFKSGGREYEIATKSIKPFSDETMAVKGLTQATTGEVTYVAINDYGGTEKITSKVK</sequence>
<keyword evidence="5" id="KW-0574">Periplasm</keyword>
<evidence type="ECO:0000256" key="5">
    <source>
        <dbReference type="ARBA" id="ARBA00022764"/>
    </source>
</evidence>
<feature type="chain" id="PRO_5015177948" evidence="7">
    <location>
        <begin position="28"/>
        <end position="247"/>
    </location>
</feature>
<dbReference type="Proteomes" id="UP000237073">
    <property type="component" value="Unassembled WGS sequence"/>
</dbReference>
<gene>
    <name evidence="11" type="ORF">CHU32_16855</name>
    <name evidence="10" type="ORF">CHU33_22135</name>
</gene>
<dbReference type="PANTHER" id="PTHR30251:SF2">
    <property type="entry name" value="FIMBRIAL CHAPERONE YADV-RELATED"/>
    <property type="match status" value="1"/>
</dbReference>
<name>A0A2P5GME8_9ENTR</name>
<evidence type="ECO:0000256" key="6">
    <source>
        <dbReference type="ARBA" id="ARBA00023186"/>
    </source>
</evidence>
<protein>
    <submittedName>
        <fullName evidence="11">Fimbrial chaperone</fullName>
    </submittedName>
</protein>
<dbReference type="InterPro" id="IPR036316">
    <property type="entry name" value="Pili_assmbl_chap_C_dom_sf"/>
</dbReference>
<dbReference type="PANTHER" id="PTHR30251">
    <property type="entry name" value="PILUS ASSEMBLY CHAPERONE"/>
    <property type="match status" value="1"/>
</dbReference>
<dbReference type="Proteomes" id="UP000247005">
    <property type="component" value="Unassembled WGS sequence"/>
</dbReference>
<evidence type="ECO:0000259" key="8">
    <source>
        <dbReference type="Pfam" id="PF00345"/>
    </source>
</evidence>
<dbReference type="PRINTS" id="PR00969">
    <property type="entry name" value="CHAPERONPILI"/>
</dbReference>
<evidence type="ECO:0000256" key="3">
    <source>
        <dbReference type="ARBA" id="ARBA00022558"/>
    </source>
</evidence>
<evidence type="ECO:0000313" key="11">
    <source>
        <dbReference type="EMBL" id="POP47012.1"/>
    </source>
</evidence>
<evidence type="ECO:0000313" key="12">
    <source>
        <dbReference type="Proteomes" id="UP000237073"/>
    </source>
</evidence>
<dbReference type="InterPro" id="IPR001829">
    <property type="entry name" value="Pili_assmbl_chaperone_bac"/>
</dbReference>
<dbReference type="AlphaFoldDB" id="A0A2P5GME8"/>
<evidence type="ECO:0000313" key="13">
    <source>
        <dbReference type="Proteomes" id="UP000247005"/>
    </source>
</evidence>
<keyword evidence="3" id="KW-1029">Fimbrium biogenesis</keyword>
<dbReference type="InterPro" id="IPR016148">
    <property type="entry name" value="Pili_assmbl_chaperone_C"/>
</dbReference>